<reference evidence="2" key="2">
    <citation type="journal article" date="2023" name="IMA Fungus">
        <title>Comparative genomic study of the Penicillium genus elucidates a diverse pangenome and 15 lateral gene transfer events.</title>
        <authorList>
            <person name="Petersen C."/>
            <person name="Sorensen T."/>
            <person name="Nielsen M.R."/>
            <person name="Sondergaard T.E."/>
            <person name="Sorensen J.L."/>
            <person name="Fitzpatrick D.A."/>
            <person name="Frisvad J.C."/>
            <person name="Nielsen K.L."/>
        </authorList>
    </citation>
    <scope>NUCLEOTIDE SEQUENCE</scope>
    <source>
        <strain evidence="2">IBT 21917</strain>
    </source>
</reference>
<protein>
    <submittedName>
        <fullName evidence="2">Uncharacterized protein</fullName>
    </submittedName>
</protein>
<proteinExistence type="predicted"/>
<name>A0A9W9LLZ4_9EURO</name>
<evidence type="ECO:0000313" key="3">
    <source>
        <dbReference type="Proteomes" id="UP001146351"/>
    </source>
</evidence>
<reference evidence="2" key="1">
    <citation type="submission" date="2022-11" db="EMBL/GenBank/DDBJ databases">
        <authorList>
            <person name="Petersen C."/>
        </authorList>
    </citation>
    <scope>NUCLEOTIDE SEQUENCE</scope>
    <source>
        <strain evidence="2">IBT 21917</strain>
    </source>
</reference>
<comment type="caution">
    <text evidence="2">The sequence shown here is derived from an EMBL/GenBank/DDBJ whole genome shotgun (WGS) entry which is preliminary data.</text>
</comment>
<feature type="region of interest" description="Disordered" evidence="1">
    <location>
        <begin position="298"/>
        <end position="455"/>
    </location>
</feature>
<dbReference type="Proteomes" id="UP001146351">
    <property type="component" value="Unassembled WGS sequence"/>
</dbReference>
<keyword evidence="3" id="KW-1185">Reference proteome</keyword>
<feature type="compositionally biased region" description="Low complexity" evidence="1">
    <location>
        <begin position="362"/>
        <end position="372"/>
    </location>
</feature>
<dbReference type="EMBL" id="JAPQKO010000005">
    <property type="protein sequence ID" value="KAJ5162213.1"/>
    <property type="molecule type" value="Genomic_DNA"/>
</dbReference>
<dbReference type="AlphaFoldDB" id="A0A9W9LLZ4"/>
<gene>
    <name evidence="2" type="ORF">N7492_007605</name>
</gene>
<feature type="compositionally biased region" description="Acidic residues" evidence="1">
    <location>
        <begin position="326"/>
        <end position="361"/>
    </location>
</feature>
<sequence length="455" mass="51195">MSLLPNGIGEPPINSPLKWGTRQKWGILMQQWMAGDETWHPCPIQKSPLIYEELEQWKPAITEVNLEPYIQSEVDKLDLDAPFDEGILHVLHIQGKRQFIVDWEVPPASSQDLFRINLFEVYIGEGVLMIAMMFRCHGPYSSSMALVGYKHFFPLKTLRHVFVLDIENIDTKEFINEEYRPYPKPELQTREDWEAVTVEYDSDDYQGLLGTEMGKRVATIVIEGFKKGTCNISRIVTWRKEASDDIEAMMMEFEDEGSEALDPEQRRAAARARLAELKMDLPVNMRFQIVNIDHGWSAAGGGSPDEPALEVGSSGETRPEKSPEQGDLEEAESQDQDESSSDVEMGDNDGEQPEKESEDSSSGDGSPLSDPPSDMDLDVDPWHPHYRVPWADWSSFGPLSPTPSDLDVDSNSDSDSGSDSKRRKASDADSDYNPLGLRRSKRIAARRKAKGRGGK</sequence>
<feature type="compositionally biased region" description="Basic residues" evidence="1">
    <location>
        <begin position="438"/>
        <end position="455"/>
    </location>
</feature>
<evidence type="ECO:0000256" key="1">
    <source>
        <dbReference type="SAM" id="MobiDB-lite"/>
    </source>
</evidence>
<organism evidence="2 3">
    <name type="scientific">Penicillium capsulatum</name>
    <dbReference type="NCBI Taxonomy" id="69766"/>
    <lineage>
        <taxon>Eukaryota</taxon>
        <taxon>Fungi</taxon>
        <taxon>Dikarya</taxon>
        <taxon>Ascomycota</taxon>
        <taxon>Pezizomycotina</taxon>
        <taxon>Eurotiomycetes</taxon>
        <taxon>Eurotiomycetidae</taxon>
        <taxon>Eurotiales</taxon>
        <taxon>Aspergillaceae</taxon>
        <taxon>Penicillium</taxon>
    </lineage>
</organism>
<evidence type="ECO:0000313" key="2">
    <source>
        <dbReference type="EMBL" id="KAJ5162213.1"/>
    </source>
</evidence>
<accession>A0A9W9LLZ4</accession>